<dbReference type="GO" id="GO:0000976">
    <property type="term" value="F:transcription cis-regulatory region binding"/>
    <property type="evidence" value="ECO:0007669"/>
    <property type="project" value="TreeGrafter"/>
</dbReference>
<feature type="compositionally biased region" description="Basic residues" evidence="8">
    <location>
        <begin position="162"/>
        <end position="172"/>
    </location>
</feature>
<dbReference type="SUPFAM" id="SSF57850">
    <property type="entry name" value="RING/U-box"/>
    <property type="match status" value="1"/>
</dbReference>
<feature type="region of interest" description="Disordered" evidence="8">
    <location>
        <begin position="196"/>
        <end position="222"/>
    </location>
</feature>
<evidence type="ECO:0000256" key="7">
    <source>
        <dbReference type="SAM" id="Coils"/>
    </source>
</evidence>
<dbReference type="Gene3D" id="3.30.40.10">
    <property type="entry name" value="Zinc/RING finger domain, C3HC4 (zinc finger)"/>
    <property type="match status" value="1"/>
</dbReference>
<dbReference type="PROSITE" id="PS00518">
    <property type="entry name" value="ZF_RING_1"/>
    <property type="match status" value="1"/>
</dbReference>
<evidence type="ECO:0000313" key="10">
    <source>
        <dbReference type="EMBL" id="KAF0972202.1"/>
    </source>
</evidence>
<keyword evidence="3" id="KW-0479">Metal-binding</keyword>
<name>A0A6A5BB43_NAEFO</name>
<evidence type="ECO:0000256" key="2">
    <source>
        <dbReference type="ARBA" id="ARBA00022490"/>
    </source>
</evidence>
<evidence type="ECO:0000256" key="5">
    <source>
        <dbReference type="ARBA" id="ARBA00022833"/>
    </source>
</evidence>
<keyword evidence="4 6" id="KW-0863">Zinc-finger</keyword>
<evidence type="ECO:0000256" key="6">
    <source>
        <dbReference type="PROSITE-ProRule" id="PRU00175"/>
    </source>
</evidence>
<dbReference type="GeneID" id="68116726"/>
<feature type="compositionally biased region" description="Low complexity" evidence="8">
    <location>
        <begin position="799"/>
        <end position="815"/>
    </location>
</feature>
<dbReference type="RefSeq" id="XP_044556917.1">
    <property type="nucleotide sequence ID" value="XM_044713477.1"/>
</dbReference>
<feature type="compositionally biased region" description="Low complexity" evidence="8">
    <location>
        <begin position="776"/>
        <end position="787"/>
    </location>
</feature>
<keyword evidence="5" id="KW-0862">Zinc</keyword>
<comment type="caution">
    <text evidence="10">The sequence shown here is derived from an EMBL/GenBank/DDBJ whole genome shotgun (WGS) entry which is preliminary data.</text>
</comment>
<proteinExistence type="predicted"/>
<protein>
    <recommendedName>
        <fullName evidence="9">RING-type domain-containing protein</fullName>
    </recommendedName>
</protein>
<dbReference type="InterPro" id="IPR001841">
    <property type="entry name" value="Znf_RING"/>
</dbReference>
<dbReference type="GO" id="GO:0045944">
    <property type="term" value="P:positive regulation of transcription by RNA polymerase II"/>
    <property type="evidence" value="ECO:0007669"/>
    <property type="project" value="TreeGrafter"/>
</dbReference>
<dbReference type="PANTHER" id="PTHR12983:SF9">
    <property type="entry name" value="E3 UBIQUITIN-PROTEIN LIGASE RNF10"/>
    <property type="match status" value="1"/>
</dbReference>
<dbReference type="InterPro" id="IPR039739">
    <property type="entry name" value="MAG2/RNF10"/>
</dbReference>
<feature type="compositionally biased region" description="Low complexity" evidence="8">
    <location>
        <begin position="128"/>
        <end position="142"/>
    </location>
</feature>
<feature type="compositionally biased region" description="Low complexity" evidence="8">
    <location>
        <begin position="257"/>
        <end position="273"/>
    </location>
</feature>
<feature type="compositionally biased region" description="Basic residues" evidence="8">
    <location>
        <begin position="274"/>
        <end position="298"/>
    </location>
</feature>
<keyword evidence="7" id="KW-0175">Coiled coil</keyword>
<evidence type="ECO:0000313" key="11">
    <source>
        <dbReference type="Proteomes" id="UP000444721"/>
    </source>
</evidence>
<dbReference type="PANTHER" id="PTHR12983">
    <property type="entry name" value="RING FINGER 10 FAMILY MEMBER"/>
    <property type="match status" value="1"/>
</dbReference>
<dbReference type="EMBL" id="VFQX01000070">
    <property type="protein sequence ID" value="KAF0972202.1"/>
    <property type="molecule type" value="Genomic_DNA"/>
</dbReference>
<organism evidence="10 11">
    <name type="scientific">Naegleria fowleri</name>
    <name type="common">Brain eating amoeba</name>
    <dbReference type="NCBI Taxonomy" id="5763"/>
    <lineage>
        <taxon>Eukaryota</taxon>
        <taxon>Discoba</taxon>
        <taxon>Heterolobosea</taxon>
        <taxon>Tetramitia</taxon>
        <taxon>Eutetramitia</taxon>
        <taxon>Vahlkampfiidae</taxon>
        <taxon>Naegleria</taxon>
    </lineage>
</organism>
<dbReference type="InterPro" id="IPR013083">
    <property type="entry name" value="Znf_RING/FYVE/PHD"/>
</dbReference>
<dbReference type="OMA" id="KEKNYWN"/>
<dbReference type="GO" id="GO:0008270">
    <property type="term" value="F:zinc ion binding"/>
    <property type="evidence" value="ECO:0007669"/>
    <property type="project" value="UniProtKB-KW"/>
</dbReference>
<dbReference type="InterPro" id="IPR017907">
    <property type="entry name" value="Znf_RING_CS"/>
</dbReference>
<feature type="compositionally biased region" description="Low complexity" evidence="8">
    <location>
        <begin position="202"/>
        <end position="216"/>
    </location>
</feature>
<dbReference type="SMART" id="SM00184">
    <property type="entry name" value="RING"/>
    <property type="match status" value="1"/>
</dbReference>
<reference evidence="10 11" key="1">
    <citation type="journal article" date="2019" name="Sci. Rep.">
        <title>Nanopore sequencing improves the draft genome of the human pathogenic amoeba Naegleria fowleri.</title>
        <authorList>
            <person name="Liechti N."/>
            <person name="Schurch N."/>
            <person name="Bruggmann R."/>
            <person name="Wittwer M."/>
        </authorList>
    </citation>
    <scope>NUCLEOTIDE SEQUENCE [LARGE SCALE GENOMIC DNA]</scope>
    <source>
        <strain evidence="10 11">ATCC 30894</strain>
    </source>
</reference>
<comment type="subcellular location">
    <subcellularLocation>
        <location evidence="1">Cytoplasm</location>
    </subcellularLocation>
</comment>
<dbReference type="PROSITE" id="PS50089">
    <property type="entry name" value="ZF_RING_2"/>
    <property type="match status" value="1"/>
</dbReference>
<feature type="region of interest" description="Disordered" evidence="8">
    <location>
        <begin position="1"/>
        <end position="71"/>
    </location>
</feature>
<dbReference type="Proteomes" id="UP000444721">
    <property type="component" value="Unassembled WGS sequence"/>
</dbReference>
<evidence type="ECO:0000256" key="3">
    <source>
        <dbReference type="ARBA" id="ARBA00022723"/>
    </source>
</evidence>
<keyword evidence="2" id="KW-0963">Cytoplasm</keyword>
<sequence>MSSHLSYQQRHHHHAQRRSSRSSSSSNGGDVVGSPLPPSQHGVEDLQSSSSTNPRGRRKNSKGTFGKNLQEGEERVIFHDELYNNNNNNGNGKTLGHREYIPPEEIILSTSKSSDDDDEEYEEDKSENNNNNINNTTHYSSSPGQSTLEANGIPIMASSSSTHHHHEARRGAFKSSSYERKKRNKAFQQHVIMSGYGSGAFSSPPTSSPTVSSNDSPNEEEEYFRNTDVYDYRGHAFKLTGASGIAAGNVSIGNNTNRNRASSSGSHHSSSNNSHHHHNNNGHNNRHHRHKHHHHHHHNDYYARPKTQEEYVLANFHFVLRPLAEPTKDVNDITNQFFANEYNQGRIDADTLVDWDTIELVIKQTHDPNQEQCPICLEVLKAPKITKCGHVFCYACILRYVAMGEKTYRKCPLCNESVYIDALRSVQIDVKPKYKEHDKMNFVLLKRDKKVIIPDLLDDLDTCLGGVQSHSLPTVYPVYGDHNSAKFCRFNVTYDISSIIKKELSDLDSSLKEAESGDETQFIKLAKEQVLQRQKSFQDWITKNVPKGRPKGSSQSPRKAKQAASSSNTSTHTTVDESKKKSELDPDNYWYYQSEDNQMMFLHPLCTKILLHEYDGDFTKFPHTLSGCEIIEIETVELDEEFRKRYPILKHVPCGCYISLVEVEMKNFVSQDSISYFYKDLKYRKNKREEKIRKQIEEAEEEKRREESRKEEERLAREKLLQELHISNFPELTSDMTPPPVNDIHFPSPSAASAILQNEKSQKRKPVKLNDWTKRQQQQLVQTSSQQENTSTRLQGDWAAKATPSTSKASSSSSSIRNKDKDFPTLGSGKKKK</sequence>
<accession>A0A6A5BB43</accession>
<feature type="domain" description="RING-type" evidence="9">
    <location>
        <begin position="373"/>
        <end position="415"/>
    </location>
</feature>
<dbReference type="VEuPathDB" id="AmoebaDB:NfTy_062650"/>
<gene>
    <name evidence="10" type="ORF">FDP41_009510</name>
</gene>
<evidence type="ECO:0000256" key="8">
    <source>
        <dbReference type="SAM" id="MobiDB-lite"/>
    </source>
</evidence>
<evidence type="ECO:0000256" key="4">
    <source>
        <dbReference type="ARBA" id="ARBA00022771"/>
    </source>
</evidence>
<feature type="compositionally biased region" description="Basic residues" evidence="8">
    <location>
        <begin position="9"/>
        <end position="20"/>
    </location>
</feature>
<keyword evidence="11" id="KW-1185">Reference proteome</keyword>
<evidence type="ECO:0000256" key="1">
    <source>
        <dbReference type="ARBA" id="ARBA00004496"/>
    </source>
</evidence>
<feature type="coiled-coil region" evidence="7">
    <location>
        <begin position="682"/>
        <end position="723"/>
    </location>
</feature>
<dbReference type="CDD" id="cd16536">
    <property type="entry name" value="RING-HC_RNF10"/>
    <property type="match status" value="1"/>
</dbReference>
<feature type="compositionally biased region" description="Acidic residues" evidence="8">
    <location>
        <begin position="115"/>
        <end position="125"/>
    </location>
</feature>
<dbReference type="GO" id="GO:0005737">
    <property type="term" value="C:cytoplasm"/>
    <property type="evidence" value="ECO:0007669"/>
    <property type="project" value="UniProtKB-SubCell"/>
</dbReference>
<feature type="region of interest" description="Disordered" evidence="8">
    <location>
        <begin position="542"/>
        <end position="580"/>
    </location>
</feature>
<dbReference type="VEuPathDB" id="AmoebaDB:FDP41_009510"/>
<dbReference type="VEuPathDB" id="AmoebaDB:NF0056970"/>
<dbReference type="AlphaFoldDB" id="A0A6A5BB43"/>
<feature type="region of interest" description="Disordered" evidence="8">
    <location>
        <begin position="774"/>
        <end position="833"/>
    </location>
</feature>
<feature type="region of interest" description="Disordered" evidence="8">
    <location>
        <begin position="105"/>
        <end position="184"/>
    </location>
</feature>
<feature type="region of interest" description="Disordered" evidence="8">
    <location>
        <begin position="246"/>
        <end position="301"/>
    </location>
</feature>
<evidence type="ECO:0000259" key="9">
    <source>
        <dbReference type="PROSITE" id="PS50089"/>
    </source>
</evidence>
<dbReference type="OrthoDB" id="302966at2759"/>
<dbReference type="Pfam" id="PF13923">
    <property type="entry name" value="zf-C3HC4_2"/>
    <property type="match status" value="1"/>
</dbReference>